<feature type="compositionally biased region" description="Basic and acidic residues" evidence="1">
    <location>
        <begin position="233"/>
        <end position="245"/>
    </location>
</feature>
<dbReference type="Proteomes" id="UP000014500">
    <property type="component" value="Unassembled WGS sequence"/>
</dbReference>
<evidence type="ECO:0000313" key="3">
    <source>
        <dbReference type="Proteomes" id="UP000014500"/>
    </source>
</evidence>
<dbReference type="EnsemblMetazoa" id="SMAR014629-RA">
    <property type="protein sequence ID" value="SMAR014629-PA"/>
    <property type="gene ID" value="SMAR014629"/>
</dbReference>
<accession>T1JL99</accession>
<sequence>MSCYIRGQTQCQEYGIMLKSRWKPLFRLEFYYFIQCRSSIYYQNYTEDSGLITENTRVKIRERKLVGLERLMDLMIPVHSASITVNARVTLVRWILGHMVIQDVLLYCLHLHMINYSSRDYELLKGSYLLLQSEYKVLNNVSYFEAKKSLSVGRLVASWAETVKCRCDASSQIGADEDFVLRPSDRILIPSCLRSSQTKGSSSSAVTSDGSFKVPPNKLVKPTKSSASSAKNTDAEPNSKDERNTKGNSGGPNGSPPADPNIPNQPAKRLKTTTKTKQSSINVAIDNLTSAILYAAESSIPKSTGRPRHFSKPWWNEECCAAQKLKQRALRIFCRFPTTTNLVSFRRLRAKAKFVRRQCQKDSWNRYVLTINHQVSAKKLWSKVRAFAGRPHIPALPILRIGGDLVSDPQKHKIPEI</sequence>
<feature type="compositionally biased region" description="Polar residues" evidence="1">
    <location>
        <begin position="223"/>
        <end position="232"/>
    </location>
</feature>
<evidence type="ECO:0000313" key="2">
    <source>
        <dbReference type="EnsemblMetazoa" id="SMAR014629-PA"/>
    </source>
</evidence>
<organism evidence="2 3">
    <name type="scientific">Strigamia maritima</name>
    <name type="common">European centipede</name>
    <name type="synonym">Geophilus maritimus</name>
    <dbReference type="NCBI Taxonomy" id="126957"/>
    <lineage>
        <taxon>Eukaryota</taxon>
        <taxon>Metazoa</taxon>
        <taxon>Ecdysozoa</taxon>
        <taxon>Arthropoda</taxon>
        <taxon>Myriapoda</taxon>
        <taxon>Chilopoda</taxon>
        <taxon>Pleurostigmophora</taxon>
        <taxon>Geophilomorpha</taxon>
        <taxon>Linotaeniidae</taxon>
        <taxon>Strigamia</taxon>
    </lineage>
</organism>
<name>T1JL99_STRMM</name>
<keyword evidence="3" id="KW-1185">Reference proteome</keyword>
<dbReference type="STRING" id="126957.T1JL99"/>
<evidence type="ECO:0000256" key="1">
    <source>
        <dbReference type="SAM" id="MobiDB-lite"/>
    </source>
</evidence>
<reference evidence="3" key="1">
    <citation type="submission" date="2011-05" db="EMBL/GenBank/DDBJ databases">
        <authorList>
            <person name="Richards S.R."/>
            <person name="Qu J."/>
            <person name="Jiang H."/>
            <person name="Jhangiani S.N."/>
            <person name="Agravi P."/>
            <person name="Goodspeed R."/>
            <person name="Gross S."/>
            <person name="Mandapat C."/>
            <person name="Jackson L."/>
            <person name="Mathew T."/>
            <person name="Pu L."/>
            <person name="Thornton R."/>
            <person name="Saada N."/>
            <person name="Wilczek-Boney K.B."/>
            <person name="Lee S."/>
            <person name="Kovar C."/>
            <person name="Wu Y."/>
            <person name="Scherer S.E."/>
            <person name="Worley K.C."/>
            <person name="Muzny D.M."/>
            <person name="Gibbs R."/>
        </authorList>
    </citation>
    <scope>NUCLEOTIDE SEQUENCE</scope>
    <source>
        <strain evidence="3">Brora</strain>
    </source>
</reference>
<protein>
    <submittedName>
        <fullName evidence="2">Uncharacterized protein</fullName>
    </submittedName>
</protein>
<reference evidence="2" key="2">
    <citation type="submission" date="2015-02" db="UniProtKB">
        <authorList>
            <consortium name="EnsemblMetazoa"/>
        </authorList>
    </citation>
    <scope>IDENTIFICATION</scope>
</reference>
<feature type="region of interest" description="Disordered" evidence="1">
    <location>
        <begin position="194"/>
        <end position="278"/>
    </location>
</feature>
<dbReference type="AlphaFoldDB" id="T1JL99"/>
<proteinExistence type="predicted"/>
<feature type="compositionally biased region" description="Low complexity" evidence="1">
    <location>
        <begin position="195"/>
        <end position="211"/>
    </location>
</feature>
<dbReference type="HOGENOM" id="CLU_659417_0_0_1"/>
<dbReference type="EMBL" id="AFFK01023789">
    <property type="status" value="NOT_ANNOTATED_CDS"/>
    <property type="molecule type" value="Genomic_DNA"/>
</dbReference>